<proteinExistence type="predicted"/>
<evidence type="ECO:0008006" key="3">
    <source>
        <dbReference type="Google" id="ProtNLM"/>
    </source>
</evidence>
<dbReference type="EMBL" id="KN824286">
    <property type="protein sequence ID" value="KIM30038.1"/>
    <property type="molecule type" value="Genomic_DNA"/>
</dbReference>
<reference evidence="1 2" key="1">
    <citation type="submission" date="2014-04" db="EMBL/GenBank/DDBJ databases">
        <authorList>
            <consortium name="DOE Joint Genome Institute"/>
            <person name="Kuo A."/>
            <person name="Zuccaro A."/>
            <person name="Kohler A."/>
            <person name="Nagy L.G."/>
            <person name="Floudas D."/>
            <person name="Copeland A."/>
            <person name="Barry K.W."/>
            <person name="Cichocki N."/>
            <person name="Veneault-Fourrey C."/>
            <person name="LaButti K."/>
            <person name="Lindquist E.A."/>
            <person name="Lipzen A."/>
            <person name="Lundell T."/>
            <person name="Morin E."/>
            <person name="Murat C."/>
            <person name="Sun H."/>
            <person name="Tunlid A."/>
            <person name="Henrissat B."/>
            <person name="Grigoriev I.V."/>
            <person name="Hibbett D.S."/>
            <person name="Martin F."/>
            <person name="Nordberg H.P."/>
            <person name="Cantor M.N."/>
            <person name="Hua S.X."/>
        </authorList>
    </citation>
    <scope>NUCLEOTIDE SEQUENCE [LARGE SCALE GENOMIC DNA]</scope>
    <source>
        <strain evidence="1 2">MAFF 305830</strain>
    </source>
</reference>
<name>A0A0C2WV35_SERVB</name>
<evidence type="ECO:0000313" key="2">
    <source>
        <dbReference type="Proteomes" id="UP000054097"/>
    </source>
</evidence>
<reference evidence="2" key="2">
    <citation type="submission" date="2015-01" db="EMBL/GenBank/DDBJ databases">
        <title>Evolutionary Origins and Diversification of the Mycorrhizal Mutualists.</title>
        <authorList>
            <consortium name="DOE Joint Genome Institute"/>
            <consortium name="Mycorrhizal Genomics Consortium"/>
            <person name="Kohler A."/>
            <person name="Kuo A."/>
            <person name="Nagy L.G."/>
            <person name="Floudas D."/>
            <person name="Copeland A."/>
            <person name="Barry K.W."/>
            <person name="Cichocki N."/>
            <person name="Veneault-Fourrey C."/>
            <person name="LaButti K."/>
            <person name="Lindquist E.A."/>
            <person name="Lipzen A."/>
            <person name="Lundell T."/>
            <person name="Morin E."/>
            <person name="Murat C."/>
            <person name="Riley R."/>
            <person name="Ohm R."/>
            <person name="Sun H."/>
            <person name="Tunlid A."/>
            <person name="Henrissat B."/>
            <person name="Grigoriev I.V."/>
            <person name="Hibbett D.S."/>
            <person name="Martin F."/>
        </authorList>
    </citation>
    <scope>NUCLEOTIDE SEQUENCE [LARGE SCALE GENOMIC DNA]</scope>
    <source>
        <strain evidence="2">MAFF 305830</strain>
    </source>
</reference>
<organism evidence="1 2">
    <name type="scientific">Serendipita vermifera MAFF 305830</name>
    <dbReference type="NCBI Taxonomy" id="933852"/>
    <lineage>
        <taxon>Eukaryota</taxon>
        <taxon>Fungi</taxon>
        <taxon>Dikarya</taxon>
        <taxon>Basidiomycota</taxon>
        <taxon>Agaricomycotina</taxon>
        <taxon>Agaricomycetes</taxon>
        <taxon>Sebacinales</taxon>
        <taxon>Serendipitaceae</taxon>
        <taxon>Serendipita</taxon>
    </lineage>
</organism>
<accession>A0A0C2WV35</accession>
<gene>
    <name evidence="1" type="ORF">M408DRAFT_100316</name>
</gene>
<dbReference type="Proteomes" id="UP000054097">
    <property type="component" value="Unassembled WGS sequence"/>
</dbReference>
<sequence>MSAEQPRITQTAPPNDPADHWRQLLSTLTSSYGLSFDAYLQYDEAQRGWWATYYLLNPNNTYADRLGTDIGTSKNIAKEWAAYRSYAILVTLIQQWTQSASET</sequence>
<dbReference type="HOGENOM" id="CLU_2265371_0_0_1"/>
<keyword evidence="2" id="KW-1185">Reference proteome</keyword>
<evidence type="ECO:0000313" key="1">
    <source>
        <dbReference type="EMBL" id="KIM30038.1"/>
    </source>
</evidence>
<protein>
    <recommendedName>
        <fullName evidence="3">DRBM domain-containing protein</fullName>
    </recommendedName>
</protein>
<dbReference type="AlphaFoldDB" id="A0A0C2WV35"/>